<dbReference type="EMBL" id="MOEA01000002">
    <property type="protein sequence ID" value="OIK21441.1"/>
    <property type="molecule type" value="Genomic_DNA"/>
</dbReference>
<dbReference type="AlphaFoldDB" id="A0AAP7N8H4"/>
<dbReference type="InterPro" id="IPR058930">
    <property type="entry name" value="YwzD"/>
</dbReference>
<dbReference type="Proteomes" id="UP000180036">
    <property type="component" value="Unassembled WGS sequence"/>
</dbReference>
<dbReference type="Pfam" id="PF26162">
    <property type="entry name" value="YwzD"/>
    <property type="match status" value="1"/>
</dbReference>
<gene>
    <name evidence="1" type="ORF">BKP66_07710</name>
</gene>
<reference evidence="1 2" key="1">
    <citation type="submission" date="2016-10" db="EMBL/GenBank/DDBJ databases">
        <authorList>
            <person name="Marach S."/>
            <person name="Prathuangwong S."/>
            <person name="Takikawa Y."/>
            <person name="Dohra H."/>
        </authorList>
    </citation>
    <scope>NUCLEOTIDE SEQUENCE [LARGE SCALE GENOMIC DNA]</scope>
    <source>
        <strain evidence="1 2">K2</strain>
    </source>
</reference>
<evidence type="ECO:0000313" key="1">
    <source>
        <dbReference type="EMBL" id="OIK21441.1"/>
    </source>
</evidence>
<proteinExistence type="predicted"/>
<evidence type="ECO:0000313" key="2">
    <source>
        <dbReference type="Proteomes" id="UP000180036"/>
    </source>
</evidence>
<name>A0AAP7N8H4_BACAM</name>
<accession>A0AAP7N8H4</accession>
<protein>
    <submittedName>
        <fullName evidence="1">Uncharacterized protein</fullName>
    </submittedName>
</protein>
<sequence>MSNDVLEIAKQHPTAYNNLVFNLMEAERKRMMKKTKLDQEEFLKILMHAHDIGEQSSEMTTKEMLENLISHIKNGYAT</sequence>
<comment type="caution">
    <text evidence="1">The sequence shown here is derived from an EMBL/GenBank/DDBJ whole genome shotgun (WGS) entry which is preliminary data.</text>
</comment>
<organism evidence="1 2">
    <name type="scientific">Bacillus amyloliquefaciens</name>
    <name type="common">Bacillus velezensis</name>
    <dbReference type="NCBI Taxonomy" id="1390"/>
    <lineage>
        <taxon>Bacteria</taxon>
        <taxon>Bacillati</taxon>
        <taxon>Bacillota</taxon>
        <taxon>Bacilli</taxon>
        <taxon>Bacillales</taxon>
        <taxon>Bacillaceae</taxon>
        <taxon>Bacillus</taxon>
        <taxon>Bacillus amyloliquefaciens group</taxon>
    </lineage>
</organism>